<keyword evidence="2" id="KW-0255">Endonuclease</keyword>
<name>A0A1I1KWT7_9GAMM</name>
<dbReference type="GO" id="GO:0003676">
    <property type="term" value="F:nucleic acid binding"/>
    <property type="evidence" value="ECO:0007669"/>
    <property type="project" value="InterPro"/>
</dbReference>
<dbReference type="Pfam" id="PF03235">
    <property type="entry name" value="GmrSD_N"/>
    <property type="match status" value="1"/>
</dbReference>
<dbReference type="Proteomes" id="UP000199046">
    <property type="component" value="Unassembled WGS sequence"/>
</dbReference>
<dbReference type="InterPro" id="IPR002711">
    <property type="entry name" value="HNH"/>
</dbReference>
<evidence type="ECO:0000313" key="2">
    <source>
        <dbReference type="EMBL" id="SFC62603.1"/>
    </source>
</evidence>
<dbReference type="GO" id="GO:0008270">
    <property type="term" value="F:zinc ion binding"/>
    <property type="evidence" value="ECO:0007669"/>
    <property type="project" value="InterPro"/>
</dbReference>
<sequence length="524" mass="58954">MVASKSNLVNLDAMIKRADFASEGNDSASFETFNTIPARELSSGSPIAALLRKPDFQRETNHWTPDQVASLLECYVNGDLIPSVILWKSSSYLFVIDGGHRLSVIKAWMEDDYGDGSISHRLFGHNVSNEQRKAAEQARKTINRRVGSWSYYKGLLEDDDNITSEQRQRLSTITTRGLPVQWVKGDVDKAETSFFNINMKGTPLDDIEELLLKNRKKPIAIAARAIIRAGKGHRYWSKFDSQQADIIEDEAFKLHKLLFNPEFQRPIKTLDLPLGGSKGVRNAAQILIDFLLISSRRQQEAIPAIASFSQDEDGNSTIEILRKAKKLIGRITGNDGGSLGLHPAIYFYGPSGRHSIPMFLGTISLISYKIINNNSRFFVKLTEVREKLEKVLIENKELIAAIVQRHRSKDRASRYHTFLERIIESIHKGKELEAEDLVLISELDGKIIAGDFKRKESSISDEVKSKVFIGAALANAMKCPICRGYLDVEKSVSYDHIVRVRDGGLGNFENFQLTHPYCNQSVKN</sequence>
<dbReference type="CDD" id="cd00085">
    <property type="entry name" value="HNHc"/>
    <property type="match status" value="1"/>
</dbReference>
<gene>
    <name evidence="2" type="ORF">SAMN05421848_2102</name>
</gene>
<organism evidence="2 3">
    <name type="scientific">Kushneria avicenniae</name>
    <dbReference type="NCBI Taxonomy" id="402385"/>
    <lineage>
        <taxon>Bacteria</taxon>
        <taxon>Pseudomonadati</taxon>
        <taxon>Pseudomonadota</taxon>
        <taxon>Gammaproteobacteria</taxon>
        <taxon>Oceanospirillales</taxon>
        <taxon>Halomonadaceae</taxon>
        <taxon>Kushneria</taxon>
    </lineage>
</organism>
<keyword evidence="2" id="KW-0378">Hydrolase</keyword>
<keyword evidence="3" id="KW-1185">Reference proteome</keyword>
<dbReference type="Pfam" id="PF01844">
    <property type="entry name" value="HNH"/>
    <property type="match status" value="1"/>
</dbReference>
<evidence type="ECO:0000313" key="3">
    <source>
        <dbReference type="Proteomes" id="UP000199046"/>
    </source>
</evidence>
<keyword evidence="2" id="KW-0540">Nuclease</keyword>
<dbReference type="STRING" id="402385.SAMN05421848_2102"/>
<dbReference type="EMBL" id="FOLY01000004">
    <property type="protein sequence ID" value="SFC62603.1"/>
    <property type="molecule type" value="Genomic_DNA"/>
</dbReference>
<dbReference type="AlphaFoldDB" id="A0A1I1KWT7"/>
<dbReference type="SMART" id="SM00507">
    <property type="entry name" value="HNHc"/>
    <property type="match status" value="1"/>
</dbReference>
<protein>
    <submittedName>
        <fullName evidence="2">HNH endonuclease</fullName>
    </submittedName>
</protein>
<evidence type="ECO:0000259" key="1">
    <source>
        <dbReference type="SMART" id="SM00507"/>
    </source>
</evidence>
<dbReference type="Gene3D" id="1.10.30.50">
    <property type="match status" value="1"/>
</dbReference>
<dbReference type="GO" id="GO:0004519">
    <property type="term" value="F:endonuclease activity"/>
    <property type="evidence" value="ECO:0007669"/>
    <property type="project" value="UniProtKB-KW"/>
</dbReference>
<feature type="domain" description="HNH nuclease" evidence="1">
    <location>
        <begin position="468"/>
        <end position="520"/>
    </location>
</feature>
<accession>A0A1I1KWT7</accession>
<reference evidence="3" key="1">
    <citation type="submission" date="2016-10" db="EMBL/GenBank/DDBJ databases">
        <authorList>
            <person name="Varghese N."/>
            <person name="Submissions S."/>
        </authorList>
    </citation>
    <scope>NUCLEOTIDE SEQUENCE [LARGE SCALE GENOMIC DNA]</scope>
    <source>
        <strain evidence="3">DSM 23439</strain>
    </source>
</reference>
<dbReference type="InterPro" id="IPR003615">
    <property type="entry name" value="HNH_nuc"/>
</dbReference>
<dbReference type="InterPro" id="IPR004919">
    <property type="entry name" value="GmrSD_N"/>
</dbReference>
<proteinExistence type="predicted"/>